<accession>A0ABS8VCB7</accession>
<dbReference type="InterPro" id="IPR002156">
    <property type="entry name" value="RNaseH_domain"/>
</dbReference>
<comment type="caution">
    <text evidence="2">The sequence shown here is derived from an EMBL/GenBank/DDBJ whole genome shotgun (WGS) entry which is preliminary data.</text>
</comment>
<dbReference type="Proteomes" id="UP000823775">
    <property type="component" value="Unassembled WGS sequence"/>
</dbReference>
<feature type="domain" description="RNase H type-1" evidence="1">
    <location>
        <begin position="157"/>
        <end position="216"/>
    </location>
</feature>
<dbReference type="EMBL" id="JACEIK010004274">
    <property type="protein sequence ID" value="MCD9644900.1"/>
    <property type="molecule type" value="Genomic_DNA"/>
</dbReference>
<organism evidence="2 3">
    <name type="scientific">Datura stramonium</name>
    <name type="common">Jimsonweed</name>
    <name type="synonym">Common thornapple</name>
    <dbReference type="NCBI Taxonomy" id="4076"/>
    <lineage>
        <taxon>Eukaryota</taxon>
        <taxon>Viridiplantae</taxon>
        <taxon>Streptophyta</taxon>
        <taxon>Embryophyta</taxon>
        <taxon>Tracheophyta</taxon>
        <taxon>Spermatophyta</taxon>
        <taxon>Magnoliopsida</taxon>
        <taxon>eudicotyledons</taxon>
        <taxon>Gunneridae</taxon>
        <taxon>Pentapetalae</taxon>
        <taxon>asterids</taxon>
        <taxon>lamiids</taxon>
        <taxon>Solanales</taxon>
        <taxon>Solanaceae</taxon>
        <taxon>Solanoideae</taxon>
        <taxon>Datureae</taxon>
        <taxon>Datura</taxon>
    </lineage>
</organism>
<reference evidence="2 3" key="1">
    <citation type="journal article" date="2021" name="BMC Genomics">
        <title>Datura genome reveals duplications of psychoactive alkaloid biosynthetic genes and high mutation rate following tissue culture.</title>
        <authorList>
            <person name="Rajewski A."/>
            <person name="Carter-House D."/>
            <person name="Stajich J."/>
            <person name="Litt A."/>
        </authorList>
    </citation>
    <scope>NUCLEOTIDE SEQUENCE [LARGE SCALE GENOMIC DNA]</scope>
    <source>
        <strain evidence="2">AR-01</strain>
    </source>
</reference>
<gene>
    <name evidence="2" type="ORF">HAX54_033425</name>
</gene>
<evidence type="ECO:0000313" key="3">
    <source>
        <dbReference type="Proteomes" id="UP000823775"/>
    </source>
</evidence>
<protein>
    <recommendedName>
        <fullName evidence="1">RNase H type-1 domain-containing protein</fullName>
    </recommendedName>
</protein>
<evidence type="ECO:0000313" key="2">
    <source>
        <dbReference type="EMBL" id="MCD9644900.1"/>
    </source>
</evidence>
<dbReference type="Gene3D" id="3.30.420.10">
    <property type="entry name" value="Ribonuclease H-like superfamily/Ribonuclease H"/>
    <property type="match status" value="1"/>
</dbReference>
<keyword evidence="3" id="KW-1185">Reference proteome</keyword>
<proteinExistence type="predicted"/>
<evidence type="ECO:0000259" key="1">
    <source>
        <dbReference type="Pfam" id="PF13456"/>
    </source>
</evidence>
<dbReference type="InterPro" id="IPR036397">
    <property type="entry name" value="RNaseH_sf"/>
</dbReference>
<dbReference type="Pfam" id="PF13456">
    <property type="entry name" value="RVT_3"/>
    <property type="match status" value="1"/>
</dbReference>
<sequence length="243" mass="28686">MWILQQKLKIMGIKLTEWSKHKVGNVYKQVKKWKIEVQNAEEQDLPLQTNLSRANMNRCQAEYTAWMGMQDYLLRQKSNIKWALDLNALECIPRILEEKDNENLTNIPMEEEIHEAVFNVWLKPVLRLQPVYRLKPEKGKIKINTDASFNKTAKKDFIVKMDPLVVHNWIRKMVLHNKKLRKDIEDIATLMEKANVSIMFNYREGNRVTDQLAKFATEIDSGMIYNHLSQMPKNARVPFSMDK</sequence>
<name>A0ABS8VCB7_DATST</name>